<organism evidence="1 2">
    <name type="scientific">Streptomyces similanensis</name>
    <dbReference type="NCBI Taxonomy" id="1274988"/>
    <lineage>
        <taxon>Bacteria</taxon>
        <taxon>Bacillati</taxon>
        <taxon>Actinomycetota</taxon>
        <taxon>Actinomycetes</taxon>
        <taxon>Kitasatosporales</taxon>
        <taxon>Streptomycetaceae</taxon>
        <taxon>Streptomyces</taxon>
    </lineage>
</organism>
<gene>
    <name evidence="1" type="ORF">GCM10023336_38230</name>
</gene>
<dbReference type="SUPFAM" id="SSF51735">
    <property type="entry name" value="NAD(P)-binding Rossmann-fold domains"/>
    <property type="match status" value="1"/>
</dbReference>
<protein>
    <submittedName>
        <fullName evidence="1">Uncharacterized protein</fullName>
    </submittedName>
</protein>
<evidence type="ECO:0000313" key="1">
    <source>
        <dbReference type="EMBL" id="GAA5061072.1"/>
    </source>
</evidence>
<evidence type="ECO:0000313" key="2">
    <source>
        <dbReference type="Proteomes" id="UP001500124"/>
    </source>
</evidence>
<dbReference type="Proteomes" id="UP001500124">
    <property type="component" value="Unassembled WGS sequence"/>
</dbReference>
<dbReference type="EMBL" id="BAABKC010000053">
    <property type="protein sequence ID" value="GAA5061072.1"/>
    <property type="molecule type" value="Genomic_DNA"/>
</dbReference>
<sequence length="90" mass="9884">MPAAVRPFALAGIAQLQTCRDHPYADWVYLCPPALLAPGKRTGRYRRGADTLLTTADGRSWISAEDLATAVLEELENPRPERLITVVHDG</sequence>
<accession>A0ABP9KKY8</accession>
<name>A0ABP9KKY8_9ACTN</name>
<proteinExistence type="predicted"/>
<reference evidence="2" key="1">
    <citation type="journal article" date="2019" name="Int. J. Syst. Evol. Microbiol.">
        <title>The Global Catalogue of Microorganisms (GCM) 10K type strain sequencing project: providing services to taxonomists for standard genome sequencing and annotation.</title>
        <authorList>
            <consortium name="The Broad Institute Genomics Platform"/>
            <consortium name="The Broad Institute Genome Sequencing Center for Infectious Disease"/>
            <person name="Wu L."/>
            <person name="Ma J."/>
        </authorList>
    </citation>
    <scope>NUCLEOTIDE SEQUENCE [LARGE SCALE GENOMIC DNA]</scope>
    <source>
        <strain evidence="2">JCM 18410</strain>
    </source>
</reference>
<comment type="caution">
    <text evidence="1">The sequence shown here is derived from an EMBL/GenBank/DDBJ whole genome shotgun (WGS) entry which is preliminary data.</text>
</comment>
<dbReference type="Gene3D" id="3.40.50.720">
    <property type="entry name" value="NAD(P)-binding Rossmann-like Domain"/>
    <property type="match status" value="1"/>
</dbReference>
<dbReference type="InterPro" id="IPR036291">
    <property type="entry name" value="NAD(P)-bd_dom_sf"/>
</dbReference>
<keyword evidence="2" id="KW-1185">Reference proteome</keyword>